<dbReference type="GO" id="GO:0004803">
    <property type="term" value="F:transposase activity"/>
    <property type="evidence" value="ECO:0007669"/>
    <property type="project" value="InterPro"/>
</dbReference>
<protein>
    <recommendedName>
        <fullName evidence="1">Transposase IS4-like domain-containing protein</fullName>
    </recommendedName>
</protein>
<dbReference type="AlphaFoldDB" id="A0A6V8P828"/>
<feature type="domain" description="Transposase IS4-like" evidence="1">
    <location>
        <begin position="99"/>
        <end position="256"/>
    </location>
</feature>
<evidence type="ECO:0000313" key="3">
    <source>
        <dbReference type="Proteomes" id="UP000591948"/>
    </source>
</evidence>
<dbReference type="InterPro" id="IPR012337">
    <property type="entry name" value="RNaseH-like_sf"/>
</dbReference>
<dbReference type="InterPro" id="IPR002559">
    <property type="entry name" value="Transposase_11"/>
</dbReference>
<sequence>ERGLEEGLLAEGTLRNWINKYESSSSEDVYSHEFIDAYNQYAQKQILPALNVRPNIHILDCSEIEVHLNNGNYEHSAVIKDQAGPRRGYKNGTLRGIMKDTGLLEEIKLGSIKIHDLELCRNMLLTSESLKPGDILINDRGFLSRTVMNTLKATRGVDTYVPVRKNMDVYTTAVSVANEQNKWQKHPNLNRKTQRIAFVGELGPYWQSDTPKNDVPLNACVVHDSKEDEYFVFVTTDTSKTAKQIIKIYEIRPEIEE</sequence>
<dbReference type="SUPFAM" id="SSF53098">
    <property type="entry name" value="Ribonuclease H-like"/>
    <property type="match status" value="1"/>
</dbReference>
<comment type="caution">
    <text evidence="2">The sequence shown here is derived from an EMBL/GenBank/DDBJ whole genome shotgun (WGS) entry which is preliminary data.</text>
</comment>
<accession>A0A6V8P828</accession>
<gene>
    <name evidence="2" type="ORF">HKBW3S33_02205</name>
</gene>
<name>A0A6V8P828_9ACTN</name>
<dbReference type="GO" id="GO:0006313">
    <property type="term" value="P:DNA transposition"/>
    <property type="evidence" value="ECO:0007669"/>
    <property type="project" value="InterPro"/>
</dbReference>
<reference evidence="2 3" key="1">
    <citation type="journal article" date="2020" name="Front. Microbiol.">
        <title>Single-cell genomics of novel Actinobacteria with the Wood-Ljungdahl pathway discovered in a serpentinizing system.</title>
        <authorList>
            <person name="Merino N."/>
            <person name="Kawai M."/>
            <person name="Boyd E.S."/>
            <person name="Colman D.R."/>
            <person name="McGlynn S.E."/>
            <person name="Nealson K.H."/>
            <person name="Kurokawa K."/>
            <person name="Hongoh Y."/>
        </authorList>
    </citation>
    <scope>NUCLEOTIDE SEQUENCE [LARGE SCALE GENOMIC DNA]</scope>
    <source>
        <strain evidence="2 3">S33</strain>
    </source>
</reference>
<feature type="non-terminal residue" evidence="2">
    <location>
        <position position="257"/>
    </location>
</feature>
<organism evidence="2 3">
    <name type="scientific">Candidatus Hakubella thermalkaliphila</name>
    <dbReference type="NCBI Taxonomy" id="2754717"/>
    <lineage>
        <taxon>Bacteria</taxon>
        <taxon>Bacillati</taxon>
        <taxon>Actinomycetota</taxon>
        <taxon>Actinomycetota incertae sedis</taxon>
        <taxon>Candidatus Hakubellales</taxon>
        <taxon>Candidatus Hakubellaceae</taxon>
        <taxon>Candidatus Hakubella</taxon>
    </lineage>
</organism>
<proteinExistence type="predicted"/>
<evidence type="ECO:0000259" key="1">
    <source>
        <dbReference type="Pfam" id="PF01609"/>
    </source>
</evidence>
<dbReference type="Proteomes" id="UP000591948">
    <property type="component" value="Unassembled WGS sequence"/>
</dbReference>
<dbReference type="Pfam" id="PF01609">
    <property type="entry name" value="DDE_Tnp_1"/>
    <property type="match status" value="1"/>
</dbReference>
<keyword evidence="3" id="KW-1185">Reference proteome</keyword>
<dbReference type="EMBL" id="BLRY01000410">
    <property type="protein sequence ID" value="GFP28789.1"/>
    <property type="molecule type" value="Genomic_DNA"/>
</dbReference>
<feature type="non-terminal residue" evidence="2">
    <location>
        <position position="1"/>
    </location>
</feature>
<dbReference type="GO" id="GO:0003677">
    <property type="term" value="F:DNA binding"/>
    <property type="evidence" value="ECO:0007669"/>
    <property type="project" value="InterPro"/>
</dbReference>
<evidence type="ECO:0000313" key="2">
    <source>
        <dbReference type="EMBL" id="GFP28789.1"/>
    </source>
</evidence>